<feature type="region of interest" description="Disordered" evidence="1">
    <location>
        <begin position="14"/>
        <end position="36"/>
    </location>
</feature>
<evidence type="ECO:0000313" key="3">
    <source>
        <dbReference type="Proteomes" id="UP000269945"/>
    </source>
</evidence>
<evidence type="ECO:0000256" key="1">
    <source>
        <dbReference type="SAM" id="MobiDB-lite"/>
    </source>
</evidence>
<dbReference type="EMBL" id="CYRY02016256">
    <property type="protein sequence ID" value="VCW90309.1"/>
    <property type="molecule type" value="Genomic_DNA"/>
</dbReference>
<gene>
    <name evidence="2" type="ORF">BN2614_LOCUS2</name>
</gene>
<organism evidence="2 3">
    <name type="scientific">Gulo gulo</name>
    <name type="common">Wolverine</name>
    <name type="synonym">Gluton</name>
    <dbReference type="NCBI Taxonomy" id="48420"/>
    <lineage>
        <taxon>Eukaryota</taxon>
        <taxon>Metazoa</taxon>
        <taxon>Chordata</taxon>
        <taxon>Craniata</taxon>
        <taxon>Vertebrata</taxon>
        <taxon>Euteleostomi</taxon>
        <taxon>Mammalia</taxon>
        <taxon>Eutheria</taxon>
        <taxon>Laurasiatheria</taxon>
        <taxon>Carnivora</taxon>
        <taxon>Caniformia</taxon>
        <taxon>Musteloidea</taxon>
        <taxon>Mustelidae</taxon>
        <taxon>Guloninae</taxon>
        <taxon>Gulo</taxon>
    </lineage>
</organism>
<keyword evidence="3" id="KW-1185">Reference proteome</keyword>
<protein>
    <submittedName>
        <fullName evidence="2">Uncharacterized protein</fullName>
    </submittedName>
</protein>
<comment type="caution">
    <text evidence="2">The sequence shown here is derived from an EMBL/GenBank/DDBJ whole genome shotgun (WGS) entry which is preliminary data.</text>
</comment>
<accession>A0A9X9LTH4</accession>
<proteinExistence type="predicted"/>
<name>A0A9X9LTH4_GULGU</name>
<evidence type="ECO:0000313" key="2">
    <source>
        <dbReference type="EMBL" id="VCW90309.1"/>
    </source>
</evidence>
<dbReference type="AlphaFoldDB" id="A0A9X9LTH4"/>
<reference evidence="2 3" key="1">
    <citation type="submission" date="2018-10" db="EMBL/GenBank/DDBJ databases">
        <authorList>
            <person name="Ekblom R."/>
            <person name="Jareborg N."/>
        </authorList>
    </citation>
    <scope>NUCLEOTIDE SEQUENCE [LARGE SCALE GENOMIC DNA]</scope>
    <source>
        <tissue evidence="2">Muscle</tissue>
    </source>
</reference>
<sequence length="64" mass="7031">MRCLTPFQSESHSWVFSPTQRPAHPQGGVHRGRNEDVGRRVPGALQALPHSCLPGVFEKLPSAD</sequence>
<dbReference type="Proteomes" id="UP000269945">
    <property type="component" value="Unassembled WGS sequence"/>
</dbReference>